<organism evidence="1 2">
    <name type="scientific">Rhodopirellula maiorica SM1</name>
    <dbReference type="NCBI Taxonomy" id="1265738"/>
    <lineage>
        <taxon>Bacteria</taxon>
        <taxon>Pseudomonadati</taxon>
        <taxon>Planctomycetota</taxon>
        <taxon>Planctomycetia</taxon>
        <taxon>Pirellulales</taxon>
        <taxon>Pirellulaceae</taxon>
        <taxon>Novipirellula</taxon>
    </lineage>
</organism>
<evidence type="ECO:0000313" key="1">
    <source>
        <dbReference type="EMBL" id="EMI15543.1"/>
    </source>
</evidence>
<dbReference type="PATRIC" id="fig|1265738.3.peg.7521"/>
<sequence>MKRSWFAVAAIVVSFSLVGCDDSGVAKVEAEKEEIAKWVEENPTPLVTDDDAVVE</sequence>
<evidence type="ECO:0000313" key="2">
    <source>
        <dbReference type="Proteomes" id="UP000011991"/>
    </source>
</evidence>
<reference evidence="1 2" key="1">
    <citation type="journal article" date="2013" name="Mar. Genomics">
        <title>Expression of sulfatases in Rhodopirellula baltica and the diversity of sulfatases in the genus Rhodopirellula.</title>
        <authorList>
            <person name="Wegner C.E."/>
            <person name="Richter-Heitmann T."/>
            <person name="Klindworth A."/>
            <person name="Klockow C."/>
            <person name="Richter M."/>
            <person name="Achstetter T."/>
            <person name="Glockner F.O."/>
            <person name="Harder J."/>
        </authorList>
    </citation>
    <scope>NUCLEOTIDE SEQUENCE [LARGE SCALE GENOMIC DNA]</scope>
    <source>
        <strain evidence="1 2">SM1</strain>
    </source>
</reference>
<dbReference type="AlphaFoldDB" id="M5R7T0"/>
<dbReference type="Proteomes" id="UP000011991">
    <property type="component" value="Unassembled WGS sequence"/>
</dbReference>
<keyword evidence="2" id="KW-1185">Reference proteome</keyword>
<proteinExistence type="predicted"/>
<name>M5R7T0_9BACT</name>
<dbReference type="PROSITE" id="PS51257">
    <property type="entry name" value="PROKAR_LIPOPROTEIN"/>
    <property type="match status" value="1"/>
</dbReference>
<gene>
    <name evidence="1" type="ORF">RMSM_07539</name>
</gene>
<protein>
    <submittedName>
        <fullName evidence="1">Secreted protein</fullName>
    </submittedName>
</protein>
<accession>M5R7T0</accession>
<comment type="caution">
    <text evidence="1">The sequence shown here is derived from an EMBL/GenBank/DDBJ whole genome shotgun (WGS) entry which is preliminary data.</text>
</comment>
<dbReference type="RefSeq" id="WP_008708900.1">
    <property type="nucleotide sequence ID" value="NZ_ANOG01001073.1"/>
</dbReference>
<dbReference type="EMBL" id="ANOG01001073">
    <property type="protein sequence ID" value="EMI15543.1"/>
    <property type="molecule type" value="Genomic_DNA"/>
</dbReference>